<proteinExistence type="predicted"/>
<reference evidence="1 2" key="1">
    <citation type="submission" date="2024-01" db="EMBL/GenBank/DDBJ databases">
        <title>The genomes of 5 underutilized Papilionoideae crops provide insights into root nodulation and disease resistanc.</title>
        <authorList>
            <person name="Yuan L."/>
        </authorList>
    </citation>
    <scope>NUCLEOTIDE SEQUENCE [LARGE SCALE GENOMIC DNA]</scope>
    <source>
        <strain evidence="1">ZHUSHIDOU_FW_LH</strain>
        <tissue evidence="1">Leaf</tissue>
    </source>
</reference>
<accession>A0AAN9EZT2</accession>
<evidence type="ECO:0000313" key="2">
    <source>
        <dbReference type="Proteomes" id="UP001372338"/>
    </source>
</evidence>
<protein>
    <submittedName>
        <fullName evidence="1">Uncharacterized protein</fullName>
    </submittedName>
</protein>
<comment type="caution">
    <text evidence="1">The sequence shown here is derived from an EMBL/GenBank/DDBJ whole genome shotgun (WGS) entry which is preliminary data.</text>
</comment>
<keyword evidence="2" id="KW-1185">Reference proteome</keyword>
<dbReference type="Proteomes" id="UP001372338">
    <property type="component" value="Unassembled WGS sequence"/>
</dbReference>
<name>A0AAN9EZT2_CROPI</name>
<sequence>MERKSIGSDDERRRDREQSYWVLLRLQDCDLQSALSVKGSSRNQIRRQSVASPCYLPTLLRSDALAATTMEMKTPHPTAATTKTPLLFITESIEIEREREDVGVEEK</sequence>
<evidence type="ECO:0000313" key="1">
    <source>
        <dbReference type="EMBL" id="KAK7266987.1"/>
    </source>
</evidence>
<dbReference type="EMBL" id="JAYWIO010000004">
    <property type="protein sequence ID" value="KAK7266987.1"/>
    <property type="molecule type" value="Genomic_DNA"/>
</dbReference>
<gene>
    <name evidence="1" type="ORF">RIF29_19649</name>
</gene>
<organism evidence="1 2">
    <name type="scientific">Crotalaria pallida</name>
    <name type="common">Smooth rattlebox</name>
    <name type="synonym">Crotalaria striata</name>
    <dbReference type="NCBI Taxonomy" id="3830"/>
    <lineage>
        <taxon>Eukaryota</taxon>
        <taxon>Viridiplantae</taxon>
        <taxon>Streptophyta</taxon>
        <taxon>Embryophyta</taxon>
        <taxon>Tracheophyta</taxon>
        <taxon>Spermatophyta</taxon>
        <taxon>Magnoliopsida</taxon>
        <taxon>eudicotyledons</taxon>
        <taxon>Gunneridae</taxon>
        <taxon>Pentapetalae</taxon>
        <taxon>rosids</taxon>
        <taxon>fabids</taxon>
        <taxon>Fabales</taxon>
        <taxon>Fabaceae</taxon>
        <taxon>Papilionoideae</taxon>
        <taxon>50 kb inversion clade</taxon>
        <taxon>genistoids sensu lato</taxon>
        <taxon>core genistoids</taxon>
        <taxon>Crotalarieae</taxon>
        <taxon>Crotalaria</taxon>
    </lineage>
</organism>
<dbReference type="AlphaFoldDB" id="A0AAN9EZT2"/>